<evidence type="ECO:0000259" key="3">
    <source>
        <dbReference type="PROSITE" id="PS50240"/>
    </source>
</evidence>
<dbReference type="InterPro" id="IPR009003">
    <property type="entry name" value="Peptidase_S1_PA"/>
</dbReference>
<proteinExistence type="inferred from homology"/>
<dbReference type="GO" id="GO:0004252">
    <property type="term" value="F:serine-type endopeptidase activity"/>
    <property type="evidence" value="ECO:0007669"/>
    <property type="project" value="InterPro"/>
</dbReference>
<dbReference type="EMBL" id="NCKU01008247">
    <property type="protein sequence ID" value="RWS02039.1"/>
    <property type="molecule type" value="Genomic_DNA"/>
</dbReference>
<sequence length="192" mass="21644">IVRHPNYESQNYSNDIALIKMDEPIDFAGSESHLKPACLDLRGLIEKNLDNQTRCVATGFGELGNSNSSIPNVLQQLDMKLFDHDECVSLYHNLSQIEVTDKQFCMVSKHNPQPLFGNSYGAGCKGDSGGPLQCFINNNWIHLGVIARIIDCERHPTVFQKIYKYAEFIENTSCYKLPTSCELHSNDDKQCN</sequence>
<comment type="caution">
    <text evidence="4">The sequence shown here is derived from an EMBL/GenBank/DDBJ whole genome shotgun (WGS) entry which is preliminary data.</text>
</comment>
<dbReference type="PROSITE" id="PS50240">
    <property type="entry name" value="TRYPSIN_DOM"/>
    <property type="match status" value="1"/>
</dbReference>
<evidence type="ECO:0000313" key="4">
    <source>
        <dbReference type="EMBL" id="RWS02039.1"/>
    </source>
</evidence>
<dbReference type="InterPro" id="IPR043504">
    <property type="entry name" value="Peptidase_S1_PA_chymotrypsin"/>
</dbReference>
<dbReference type="AlphaFoldDB" id="A0A3S3PIV8"/>
<dbReference type="CDD" id="cd00190">
    <property type="entry name" value="Tryp_SPc"/>
    <property type="match status" value="1"/>
</dbReference>
<evidence type="ECO:0000256" key="1">
    <source>
        <dbReference type="ARBA" id="ARBA00023157"/>
    </source>
</evidence>
<dbReference type="OrthoDB" id="6428296at2759"/>
<dbReference type="Gene3D" id="2.40.10.10">
    <property type="entry name" value="Trypsin-like serine proteases"/>
    <property type="match status" value="1"/>
</dbReference>
<comment type="similarity">
    <text evidence="2">Belongs to the peptidase S1 family. CLIP subfamily.</text>
</comment>
<name>A0A3S3PIV8_9ACAR</name>
<gene>
    <name evidence="4" type="ORF">B4U79_16654</name>
</gene>
<dbReference type="SMART" id="SM00020">
    <property type="entry name" value="Tryp_SPc"/>
    <property type="match status" value="1"/>
</dbReference>
<dbReference type="InterPro" id="IPR001254">
    <property type="entry name" value="Trypsin_dom"/>
</dbReference>
<dbReference type="GO" id="GO:0006508">
    <property type="term" value="P:proteolysis"/>
    <property type="evidence" value="ECO:0007669"/>
    <property type="project" value="InterPro"/>
</dbReference>
<dbReference type="InterPro" id="IPR033116">
    <property type="entry name" value="TRYPSIN_SER"/>
</dbReference>
<accession>A0A3S3PIV8</accession>
<dbReference type="PRINTS" id="PR00722">
    <property type="entry name" value="CHYMOTRYPSIN"/>
</dbReference>
<keyword evidence="5" id="KW-1185">Reference proteome</keyword>
<dbReference type="STRING" id="1965070.A0A3S3PIV8"/>
<dbReference type="PANTHER" id="PTHR24256">
    <property type="entry name" value="TRYPTASE-RELATED"/>
    <property type="match status" value="1"/>
</dbReference>
<feature type="non-terminal residue" evidence="4">
    <location>
        <position position="1"/>
    </location>
</feature>
<dbReference type="SUPFAM" id="SSF50494">
    <property type="entry name" value="Trypsin-like serine proteases"/>
    <property type="match status" value="1"/>
</dbReference>
<dbReference type="InterPro" id="IPR051487">
    <property type="entry name" value="Ser/Thr_Proteases_Immune/Dev"/>
</dbReference>
<evidence type="ECO:0000313" key="5">
    <source>
        <dbReference type="Proteomes" id="UP000285301"/>
    </source>
</evidence>
<dbReference type="Pfam" id="PF00089">
    <property type="entry name" value="Trypsin"/>
    <property type="match status" value="1"/>
</dbReference>
<organism evidence="4 5">
    <name type="scientific">Dinothrombium tinctorium</name>
    <dbReference type="NCBI Taxonomy" id="1965070"/>
    <lineage>
        <taxon>Eukaryota</taxon>
        <taxon>Metazoa</taxon>
        <taxon>Ecdysozoa</taxon>
        <taxon>Arthropoda</taxon>
        <taxon>Chelicerata</taxon>
        <taxon>Arachnida</taxon>
        <taxon>Acari</taxon>
        <taxon>Acariformes</taxon>
        <taxon>Trombidiformes</taxon>
        <taxon>Prostigmata</taxon>
        <taxon>Anystina</taxon>
        <taxon>Parasitengona</taxon>
        <taxon>Trombidioidea</taxon>
        <taxon>Trombidiidae</taxon>
        <taxon>Dinothrombium</taxon>
    </lineage>
</organism>
<dbReference type="Proteomes" id="UP000285301">
    <property type="component" value="Unassembled WGS sequence"/>
</dbReference>
<reference evidence="4 5" key="1">
    <citation type="journal article" date="2018" name="Gigascience">
        <title>Genomes of trombidid mites reveal novel predicted allergens and laterally-transferred genes associated with secondary metabolism.</title>
        <authorList>
            <person name="Dong X."/>
            <person name="Chaisiri K."/>
            <person name="Xia D."/>
            <person name="Armstrong S.D."/>
            <person name="Fang Y."/>
            <person name="Donnelly M.J."/>
            <person name="Kadowaki T."/>
            <person name="McGarry J.W."/>
            <person name="Darby A.C."/>
            <person name="Makepeace B.L."/>
        </authorList>
    </citation>
    <scope>NUCLEOTIDE SEQUENCE [LARGE SCALE GENOMIC DNA]</scope>
    <source>
        <strain evidence="4">UoL-WK</strain>
    </source>
</reference>
<dbReference type="InterPro" id="IPR001314">
    <property type="entry name" value="Peptidase_S1A"/>
</dbReference>
<dbReference type="PROSITE" id="PS00135">
    <property type="entry name" value="TRYPSIN_SER"/>
    <property type="match status" value="1"/>
</dbReference>
<evidence type="ECO:0000256" key="2">
    <source>
        <dbReference type="ARBA" id="ARBA00024195"/>
    </source>
</evidence>
<keyword evidence="1" id="KW-1015">Disulfide bond</keyword>
<protein>
    <submittedName>
        <fullName evidence="4">Polyserase-2-like protein</fullName>
    </submittedName>
</protein>
<feature type="domain" description="Peptidase S1" evidence="3">
    <location>
        <begin position="1"/>
        <end position="174"/>
    </location>
</feature>